<evidence type="ECO:0000313" key="1">
    <source>
        <dbReference type="EMBL" id="KAK3044134.1"/>
    </source>
</evidence>
<feature type="non-terminal residue" evidence="1">
    <location>
        <position position="210"/>
    </location>
</feature>
<keyword evidence="2" id="KW-1185">Reference proteome</keyword>
<accession>A0ACC3CSZ3</accession>
<evidence type="ECO:0000313" key="2">
    <source>
        <dbReference type="Proteomes" id="UP001186974"/>
    </source>
</evidence>
<name>A0ACC3CSZ3_9PEZI</name>
<proteinExistence type="predicted"/>
<gene>
    <name evidence="1" type="ORF">LTS18_002090</name>
</gene>
<reference evidence="1" key="1">
    <citation type="submission" date="2024-09" db="EMBL/GenBank/DDBJ databases">
        <title>Black Yeasts Isolated from many extreme environments.</title>
        <authorList>
            <person name="Coleine C."/>
            <person name="Stajich J.E."/>
            <person name="Selbmann L."/>
        </authorList>
    </citation>
    <scope>NUCLEOTIDE SEQUENCE</scope>
    <source>
        <strain evidence="1">CCFEE 5737</strain>
    </source>
</reference>
<organism evidence="1 2">
    <name type="scientific">Coniosporium uncinatum</name>
    <dbReference type="NCBI Taxonomy" id="93489"/>
    <lineage>
        <taxon>Eukaryota</taxon>
        <taxon>Fungi</taxon>
        <taxon>Dikarya</taxon>
        <taxon>Ascomycota</taxon>
        <taxon>Pezizomycotina</taxon>
        <taxon>Dothideomycetes</taxon>
        <taxon>Dothideomycetes incertae sedis</taxon>
        <taxon>Coniosporium</taxon>
    </lineage>
</organism>
<dbReference type="Proteomes" id="UP001186974">
    <property type="component" value="Unassembled WGS sequence"/>
</dbReference>
<sequence>MRDGDQAADRGTKRKRHLEHCEQCQKQARADSLDTKLQQDPSATCGHTDASVEDQANDTVTAEGPLLVVHSAPVPGKLFRALISIVGMTCSSCVGKVTEALEAKPWSHAVNVNLLTNSATVSFEGGEHAKELVEAIEDIGYEASLEQVDEVDVEQRASPVTSHLWRASFDVGRMTCSSCVGNIIQALEQRPWVKGVSVNLLTNNATITFE</sequence>
<dbReference type="EMBL" id="JAWDJW010012381">
    <property type="protein sequence ID" value="KAK3044134.1"/>
    <property type="molecule type" value="Genomic_DNA"/>
</dbReference>
<comment type="caution">
    <text evidence="1">The sequence shown here is derived from an EMBL/GenBank/DDBJ whole genome shotgun (WGS) entry which is preliminary data.</text>
</comment>
<protein>
    <submittedName>
        <fullName evidence="1">Uncharacterized protein</fullName>
    </submittedName>
</protein>